<dbReference type="Proteomes" id="UP000054097">
    <property type="component" value="Unassembled WGS sequence"/>
</dbReference>
<feature type="compositionally biased region" description="Low complexity" evidence="5">
    <location>
        <begin position="635"/>
        <end position="646"/>
    </location>
</feature>
<dbReference type="GO" id="GO:0005874">
    <property type="term" value="C:microtubule"/>
    <property type="evidence" value="ECO:0007669"/>
    <property type="project" value="UniProtKB-KW"/>
</dbReference>
<feature type="region of interest" description="Disordered" evidence="5">
    <location>
        <begin position="617"/>
        <end position="811"/>
    </location>
</feature>
<evidence type="ECO:0000313" key="8">
    <source>
        <dbReference type="Proteomes" id="UP000054097"/>
    </source>
</evidence>
<evidence type="ECO:0000256" key="3">
    <source>
        <dbReference type="PROSITE-ProRule" id="PRU00283"/>
    </source>
</evidence>
<feature type="compositionally biased region" description="Basic and acidic residues" evidence="5">
    <location>
        <begin position="670"/>
        <end position="688"/>
    </location>
</feature>
<dbReference type="GO" id="GO:0007052">
    <property type="term" value="P:mitotic spindle organization"/>
    <property type="evidence" value="ECO:0007669"/>
    <property type="project" value="TreeGrafter"/>
</dbReference>
<keyword evidence="1 3" id="KW-0547">Nucleotide-binding</keyword>
<reference evidence="8" key="2">
    <citation type="submission" date="2015-01" db="EMBL/GenBank/DDBJ databases">
        <title>Evolutionary Origins and Diversification of the Mycorrhizal Mutualists.</title>
        <authorList>
            <consortium name="DOE Joint Genome Institute"/>
            <consortium name="Mycorrhizal Genomics Consortium"/>
            <person name="Kohler A."/>
            <person name="Kuo A."/>
            <person name="Nagy L.G."/>
            <person name="Floudas D."/>
            <person name="Copeland A."/>
            <person name="Barry K.W."/>
            <person name="Cichocki N."/>
            <person name="Veneault-Fourrey C."/>
            <person name="LaButti K."/>
            <person name="Lindquist E.A."/>
            <person name="Lipzen A."/>
            <person name="Lundell T."/>
            <person name="Morin E."/>
            <person name="Murat C."/>
            <person name="Riley R."/>
            <person name="Ohm R."/>
            <person name="Sun H."/>
            <person name="Tunlid A."/>
            <person name="Henrissat B."/>
            <person name="Grigoriev I.V."/>
            <person name="Hibbett D.S."/>
            <person name="Martin F."/>
        </authorList>
    </citation>
    <scope>NUCLEOTIDE SEQUENCE [LARGE SCALE GENOMIC DNA]</scope>
    <source>
        <strain evidence="8">MAFF 305830</strain>
    </source>
</reference>
<proteinExistence type="inferred from homology"/>
<organism evidence="7 8">
    <name type="scientific">Serendipita vermifera MAFF 305830</name>
    <dbReference type="NCBI Taxonomy" id="933852"/>
    <lineage>
        <taxon>Eukaryota</taxon>
        <taxon>Fungi</taxon>
        <taxon>Dikarya</taxon>
        <taxon>Basidiomycota</taxon>
        <taxon>Agaricomycotina</taxon>
        <taxon>Agaricomycetes</taxon>
        <taxon>Sebacinales</taxon>
        <taxon>Serendipitaceae</taxon>
        <taxon>Serendipita</taxon>
    </lineage>
</organism>
<dbReference type="InterPro" id="IPR019821">
    <property type="entry name" value="Kinesin_motor_CS"/>
</dbReference>
<dbReference type="GO" id="GO:0051231">
    <property type="term" value="P:spindle elongation"/>
    <property type="evidence" value="ECO:0007669"/>
    <property type="project" value="TreeGrafter"/>
</dbReference>
<keyword evidence="4" id="KW-0493">Microtubule</keyword>
<feature type="region of interest" description="Disordered" evidence="5">
    <location>
        <begin position="482"/>
        <end position="558"/>
    </location>
</feature>
<feature type="compositionally biased region" description="Polar residues" evidence="5">
    <location>
        <begin position="402"/>
        <end position="411"/>
    </location>
</feature>
<dbReference type="PANTHER" id="PTHR47969">
    <property type="entry name" value="CHROMOSOME-ASSOCIATED KINESIN KIF4A-RELATED"/>
    <property type="match status" value="1"/>
</dbReference>
<dbReference type="GO" id="GO:0005524">
    <property type="term" value="F:ATP binding"/>
    <property type="evidence" value="ECO:0007669"/>
    <property type="project" value="UniProtKB-UniRule"/>
</dbReference>
<reference evidence="7 8" key="1">
    <citation type="submission" date="2014-04" db="EMBL/GenBank/DDBJ databases">
        <authorList>
            <consortium name="DOE Joint Genome Institute"/>
            <person name="Kuo A."/>
            <person name="Zuccaro A."/>
            <person name="Kohler A."/>
            <person name="Nagy L.G."/>
            <person name="Floudas D."/>
            <person name="Copeland A."/>
            <person name="Barry K.W."/>
            <person name="Cichocki N."/>
            <person name="Veneault-Fourrey C."/>
            <person name="LaButti K."/>
            <person name="Lindquist E.A."/>
            <person name="Lipzen A."/>
            <person name="Lundell T."/>
            <person name="Morin E."/>
            <person name="Murat C."/>
            <person name="Sun H."/>
            <person name="Tunlid A."/>
            <person name="Henrissat B."/>
            <person name="Grigoriev I.V."/>
            <person name="Hibbett D.S."/>
            <person name="Martin F."/>
            <person name="Nordberg H.P."/>
            <person name="Cantor M.N."/>
            <person name="Hua S.X."/>
        </authorList>
    </citation>
    <scope>NUCLEOTIDE SEQUENCE [LARGE SCALE GENOMIC DNA]</scope>
    <source>
        <strain evidence="7 8">MAFF 305830</strain>
    </source>
</reference>
<feature type="compositionally biased region" description="Basic and acidic residues" evidence="5">
    <location>
        <begin position="790"/>
        <end position="804"/>
    </location>
</feature>
<evidence type="ECO:0000313" key="7">
    <source>
        <dbReference type="EMBL" id="KIM21779.1"/>
    </source>
</evidence>
<dbReference type="Gene3D" id="3.40.850.10">
    <property type="entry name" value="Kinesin motor domain"/>
    <property type="match status" value="1"/>
</dbReference>
<dbReference type="PANTHER" id="PTHR47969:SF9">
    <property type="entry name" value="KINESIN-LIKE PROTEIN"/>
    <property type="match status" value="1"/>
</dbReference>
<feature type="compositionally biased region" description="Basic residues" evidence="5">
    <location>
        <begin position="766"/>
        <end position="780"/>
    </location>
</feature>
<evidence type="ECO:0000256" key="5">
    <source>
        <dbReference type="SAM" id="MobiDB-lite"/>
    </source>
</evidence>
<dbReference type="InterPro" id="IPR001752">
    <property type="entry name" value="Kinesin_motor_dom"/>
</dbReference>
<dbReference type="PROSITE" id="PS00411">
    <property type="entry name" value="KINESIN_MOTOR_1"/>
    <property type="match status" value="1"/>
</dbReference>
<accession>A0A0C3ANY8</accession>
<keyword evidence="2 3" id="KW-0067">ATP-binding</keyword>
<dbReference type="OrthoDB" id="3176171at2759"/>
<evidence type="ECO:0000256" key="4">
    <source>
        <dbReference type="RuleBase" id="RU000394"/>
    </source>
</evidence>
<evidence type="ECO:0000256" key="2">
    <source>
        <dbReference type="ARBA" id="ARBA00022840"/>
    </source>
</evidence>
<dbReference type="SUPFAM" id="SSF52540">
    <property type="entry name" value="P-loop containing nucleoside triphosphate hydrolases"/>
    <property type="match status" value="1"/>
</dbReference>
<evidence type="ECO:0000259" key="6">
    <source>
        <dbReference type="PROSITE" id="PS50067"/>
    </source>
</evidence>
<feature type="region of interest" description="Disordered" evidence="5">
    <location>
        <begin position="437"/>
        <end position="460"/>
    </location>
</feature>
<dbReference type="AlphaFoldDB" id="A0A0C3ANY8"/>
<dbReference type="GO" id="GO:0007018">
    <property type="term" value="P:microtubule-based movement"/>
    <property type="evidence" value="ECO:0007669"/>
    <property type="project" value="InterPro"/>
</dbReference>
<feature type="binding site" evidence="3">
    <location>
        <begin position="88"/>
        <end position="95"/>
    </location>
    <ligand>
        <name>ATP</name>
        <dbReference type="ChEBI" id="CHEBI:30616"/>
    </ligand>
</feature>
<dbReference type="GO" id="GO:0003777">
    <property type="term" value="F:microtubule motor activity"/>
    <property type="evidence" value="ECO:0007669"/>
    <property type="project" value="InterPro"/>
</dbReference>
<sequence length="811" mass="89341">MSKVKVIARIRPFLPAEVVDDFVTSDGSAISLRDSRNSAQRLIYNEFSACYDFTLGGLNKPEELFNVEIAPVLNGVYTGKTLAVLCYGVTSSGKTTTMQGSEQVPGIVAQSIETLLRGPSQAIHIAKGEYRYSMQYLEIYCDDCYDLLAHEGTSTKLSIRENKDGRVSVANLSSHQFSTMKEFEKLVNKATKSRKTAATTSNRSSSRSHAILSITVFQAPPESLSFTHLPRMLGRVEFVDLAGSERNTSSTTSFGPAPKIRMTESVSINKSLTALSRVVMSLNDNSSVIPYRDSSLTRVLKDALGGKSITILICNIAPGAKWLSHTRATIEFATKAKTIKSVPKPLNTEESKKRVEERRHVDAEFNLAVEAEVARRLAAMAALPPPAQTVPQEETAPPLQPVQDTPQTTASIPARPVSPPAPIEEPFDAAAAIQDDVYNGNGDAPYYVDDDGPVPLDEGPQVQMEAAGLPELNKDQGRVKVLEPEPEEQPIKRPSRTKKARPPSSQLPPEPSTSSSAKATLSDIREDSKGRETEESRERYRRKLNKGLKQKHEEYSNSGLPVDRWKYAKACVVAGKLALDEKDDKELAISMFEKAISWYPENERLLEETLKLKKALRDERGDTTNSGLFSATSERTPANTTRTPNPLSSFRNGNSGEDKGKRRQMFQFDVAREEALQSKPKDVDEESPKKKKSSKTSTRSGNRGAKEDNGKAKKKGKGRAVITAAAAAFADSEEEIADDDSLASEVEVEKSLEVAQPDIVSSPSPIKKKSNRKGKGRKRKSGESDEDYDDRDRKEHKVPKESPPKRRRIIF</sequence>
<name>A0A0C3ANY8_SERVB</name>
<dbReference type="InterPro" id="IPR027640">
    <property type="entry name" value="Kinesin-like_fam"/>
</dbReference>
<dbReference type="GO" id="GO:0005875">
    <property type="term" value="C:microtubule associated complex"/>
    <property type="evidence" value="ECO:0007669"/>
    <property type="project" value="TreeGrafter"/>
</dbReference>
<keyword evidence="8" id="KW-1185">Reference proteome</keyword>
<protein>
    <recommendedName>
        <fullName evidence="4">Kinesin-like protein</fullName>
    </recommendedName>
</protein>
<dbReference type="Pfam" id="PF00225">
    <property type="entry name" value="Kinesin"/>
    <property type="match status" value="1"/>
</dbReference>
<keyword evidence="3 4" id="KW-0505">Motor protein</keyword>
<feature type="compositionally biased region" description="Basic residues" evidence="5">
    <location>
        <begin position="539"/>
        <end position="549"/>
    </location>
</feature>
<dbReference type="SMART" id="SM00129">
    <property type="entry name" value="KISc"/>
    <property type="match status" value="1"/>
</dbReference>
<dbReference type="InterPro" id="IPR027417">
    <property type="entry name" value="P-loop_NTPase"/>
</dbReference>
<feature type="compositionally biased region" description="Basic and acidic residues" evidence="5">
    <location>
        <begin position="523"/>
        <end position="538"/>
    </location>
</feature>
<evidence type="ECO:0000256" key="1">
    <source>
        <dbReference type="ARBA" id="ARBA00022741"/>
    </source>
</evidence>
<dbReference type="PRINTS" id="PR00380">
    <property type="entry name" value="KINESINHEAVY"/>
</dbReference>
<feature type="domain" description="Kinesin motor" evidence="6">
    <location>
        <begin position="3"/>
        <end position="339"/>
    </location>
</feature>
<dbReference type="STRING" id="933852.A0A0C3ANY8"/>
<feature type="compositionally biased region" description="Polar residues" evidence="5">
    <location>
        <begin position="623"/>
        <end position="634"/>
    </location>
</feature>
<dbReference type="PROSITE" id="PS50067">
    <property type="entry name" value="KINESIN_MOTOR_2"/>
    <property type="match status" value="1"/>
</dbReference>
<feature type="compositionally biased region" description="Acidic residues" evidence="5">
    <location>
        <begin position="731"/>
        <end position="742"/>
    </location>
</feature>
<feature type="region of interest" description="Disordered" evidence="5">
    <location>
        <begin position="386"/>
        <end position="424"/>
    </location>
</feature>
<gene>
    <name evidence="7" type="ORF">M408DRAFT_333264</name>
</gene>
<comment type="similarity">
    <text evidence="3 4">Belongs to the TRAFAC class myosin-kinesin ATPase superfamily. Kinesin family.</text>
</comment>
<dbReference type="EMBL" id="KN824372">
    <property type="protein sequence ID" value="KIM21779.1"/>
    <property type="molecule type" value="Genomic_DNA"/>
</dbReference>
<dbReference type="GO" id="GO:0008017">
    <property type="term" value="F:microtubule binding"/>
    <property type="evidence" value="ECO:0007669"/>
    <property type="project" value="InterPro"/>
</dbReference>
<dbReference type="InterPro" id="IPR036961">
    <property type="entry name" value="Kinesin_motor_dom_sf"/>
</dbReference>
<dbReference type="HOGENOM" id="CLU_347872_0_0_1"/>